<keyword evidence="1" id="KW-1133">Transmembrane helix</keyword>
<protein>
    <submittedName>
        <fullName evidence="2">Uncharacterized protein</fullName>
    </submittedName>
</protein>
<sequence>MFYVSHSPYLLMGISWLFVMTALLTDSTKVSPVLLHMSFAVDGLPENSRLLRQSSVKGESAHTHIQHVRDMRLRISANRDHL</sequence>
<keyword evidence="1" id="KW-0472">Membrane</keyword>
<dbReference type="Proteomes" id="UP001175227">
    <property type="component" value="Unassembled WGS sequence"/>
</dbReference>
<evidence type="ECO:0000313" key="2">
    <source>
        <dbReference type="EMBL" id="KAK0479225.1"/>
    </source>
</evidence>
<dbReference type="EMBL" id="JAUEPR010000012">
    <property type="protein sequence ID" value="KAK0479225.1"/>
    <property type="molecule type" value="Genomic_DNA"/>
</dbReference>
<organism evidence="2 3">
    <name type="scientific">Armillaria novae-zelandiae</name>
    <dbReference type="NCBI Taxonomy" id="153914"/>
    <lineage>
        <taxon>Eukaryota</taxon>
        <taxon>Fungi</taxon>
        <taxon>Dikarya</taxon>
        <taxon>Basidiomycota</taxon>
        <taxon>Agaricomycotina</taxon>
        <taxon>Agaricomycetes</taxon>
        <taxon>Agaricomycetidae</taxon>
        <taxon>Agaricales</taxon>
        <taxon>Marasmiineae</taxon>
        <taxon>Physalacriaceae</taxon>
        <taxon>Armillaria</taxon>
    </lineage>
</organism>
<feature type="transmembrane region" description="Helical" evidence="1">
    <location>
        <begin position="6"/>
        <end position="25"/>
    </location>
</feature>
<evidence type="ECO:0000313" key="3">
    <source>
        <dbReference type="Proteomes" id="UP001175227"/>
    </source>
</evidence>
<proteinExistence type="predicted"/>
<accession>A0AA39P8E7</accession>
<evidence type="ECO:0000256" key="1">
    <source>
        <dbReference type="SAM" id="Phobius"/>
    </source>
</evidence>
<reference evidence="2" key="1">
    <citation type="submission" date="2023-06" db="EMBL/GenBank/DDBJ databases">
        <authorList>
            <consortium name="Lawrence Berkeley National Laboratory"/>
            <person name="Ahrendt S."/>
            <person name="Sahu N."/>
            <person name="Indic B."/>
            <person name="Wong-Bajracharya J."/>
            <person name="Merenyi Z."/>
            <person name="Ke H.-M."/>
            <person name="Monk M."/>
            <person name="Kocsube S."/>
            <person name="Drula E."/>
            <person name="Lipzen A."/>
            <person name="Balint B."/>
            <person name="Henrissat B."/>
            <person name="Andreopoulos B."/>
            <person name="Martin F.M."/>
            <person name="Harder C.B."/>
            <person name="Rigling D."/>
            <person name="Ford K.L."/>
            <person name="Foster G.D."/>
            <person name="Pangilinan J."/>
            <person name="Papanicolaou A."/>
            <person name="Barry K."/>
            <person name="LaButti K."/>
            <person name="Viragh M."/>
            <person name="Koriabine M."/>
            <person name="Yan M."/>
            <person name="Riley R."/>
            <person name="Champramary S."/>
            <person name="Plett K.L."/>
            <person name="Tsai I.J."/>
            <person name="Slot J."/>
            <person name="Sipos G."/>
            <person name="Plett J."/>
            <person name="Nagy L.G."/>
            <person name="Grigoriev I.V."/>
        </authorList>
    </citation>
    <scope>NUCLEOTIDE SEQUENCE</scope>
    <source>
        <strain evidence="2">ICMP 16352</strain>
    </source>
</reference>
<keyword evidence="1" id="KW-0812">Transmembrane</keyword>
<comment type="caution">
    <text evidence="2">The sequence shown here is derived from an EMBL/GenBank/DDBJ whole genome shotgun (WGS) entry which is preliminary data.</text>
</comment>
<keyword evidence="3" id="KW-1185">Reference proteome</keyword>
<gene>
    <name evidence="2" type="ORF">IW261DRAFT_1479845</name>
</gene>
<dbReference type="AlphaFoldDB" id="A0AA39P8E7"/>
<name>A0AA39P8E7_9AGAR</name>